<name>B5IDT7_ACIB4</name>
<reference evidence="15" key="1">
    <citation type="submission" date="2010-02" db="EMBL/GenBank/DDBJ databases">
        <title>Complete sequence of Aciduliprofundum boonei T469.</title>
        <authorList>
            <consortium name="US DOE Joint Genome Institute"/>
            <person name="Lucas S."/>
            <person name="Copeland A."/>
            <person name="Lapidus A."/>
            <person name="Cheng J.-F."/>
            <person name="Bruce D."/>
            <person name="Goodwin L."/>
            <person name="Pitluck S."/>
            <person name="Saunders E."/>
            <person name="Detter J.C."/>
            <person name="Han C."/>
            <person name="Tapia R."/>
            <person name="Land M."/>
            <person name="Hauser L."/>
            <person name="Kyrpides N."/>
            <person name="Mikhailova N."/>
            <person name="Flores G."/>
            <person name="Reysenbach A.-L."/>
            <person name="Woyke T."/>
        </authorList>
    </citation>
    <scope>NUCLEOTIDE SEQUENCE</scope>
    <source>
        <strain evidence="15">T469</strain>
    </source>
</reference>
<dbReference type="Gene3D" id="3.50.30.10">
    <property type="entry name" value="Phosphohistidine domain"/>
    <property type="match status" value="1"/>
</dbReference>
<sequence>MKYIYAYFLKEDLEKLNEVAPTMSDKKKLLGGKGAGLAEMTRIGLPVPPGYTITTETCMKYFEEKGFPQGLWDEVLEATKKLEEHTGKKFGSDDNPLLVSVRSGAPISMPGMMDTILNLGLTEKSVEGLAKQTNNPRFAWDAYRRLIQMFGNVVLGIEHNEFEEELEKIKEKYGAKQDVDLDVEALKELVEKYKEVYRRHGYEFPQDPYEQLRMAIKAVFDSWNNERAIVYRKINKIPDDMGTAVNVVMMVFGNMGDDSGTGVAFTRDPRTGEKHLYGEFLPNAQGEDVVAGIRTPHAINEYSKQDANRDLPTMEESMPDVYEQLKNVAELLEKHYKDMQDIEFTVEKGKLYLLQTRNGKRTAAAAVRIAVEMVDEGLITKEEAIMRVTPENVDTLLHPQIDPKAKKEVIAKGLAASPGAALGKVVFDPDKAVELAEKGEKVLLVRPETTPDDIHGMNAAQGILTARGGMTSHAAVVARAMGKPAVVGCEELSINMKEGYFIARGHRINEGDIITIDGTTGEVYLGEVPLIPPSISGNLEKILEWADEIRVLGVRANADTPEQATKAREFGAEGIGLARTEHMFFGEDRLPIMQEMIMAQSKEDRVKALDKLLVMQRSDFVEFFRTMEGYPVIIRLLDPPLHEFLPSREELTEEINELKMKLKEVTSLREMDLLLSQINEKKRILSVVNELHEFNPMLGFRGCRLGIIYPEIYEMQVRAIIQAAIQVKNEGKEIYPEIMIPLIGHVNELKLLKEDLEKVAKEEMEKSGEEIKYMFGTMIEIPRAALTADEIAKYAEFFSFGTNDLTQMTFGYSRDDAQAKFLKKYVEMGILKDDPFKSLDWDGVGQLVRMGVEKGRKTNPNLEAGICGEHGGDPKSIEFFHMAGLNYVSCSPYRVPIARLAAAQAQIKHPRK</sequence>
<dbReference type="eggNOG" id="arCOG01111">
    <property type="taxonomic scope" value="Archaea"/>
</dbReference>
<dbReference type="Proteomes" id="UP000001400">
    <property type="component" value="Chromosome"/>
</dbReference>
<dbReference type="PROSITE" id="PS00370">
    <property type="entry name" value="PEP_ENZYMES_PHOS_SITE"/>
    <property type="match status" value="1"/>
</dbReference>
<keyword evidence="16" id="KW-1185">Reference proteome</keyword>
<keyword evidence="9 10" id="KW-0460">Magnesium</keyword>
<evidence type="ECO:0000259" key="13">
    <source>
        <dbReference type="Pfam" id="PF01326"/>
    </source>
</evidence>
<comment type="similarity">
    <text evidence="2">Belongs to the PEP-utilizing enzyme family.</text>
</comment>
<evidence type="ECO:0000313" key="16">
    <source>
        <dbReference type="Proteomes" id="UP000001400"/>
    </source>
</evidence>
<dbReference type="InterPro" id="IPR010121">
    <property type="entry name" value="Pyruvate_phosphate_dikinase"/>
</dbReference>
<dbReference type="AlphaFoldDB" id="B5IDT7"/>
<accession>B5IDT7</accession>
<evidence type="ECO:0000256" key="5">
    <source>
        <dbReference type="ARBA" id="ARBA00022723"/>
    </source>
</evidence>
<keyword evidence="8" id="KW-0067">ATP-binding</keyword>
<dbReference type="InterPro" id="IPR008279">
    <property type="entry name" value="PEP-util_enz_mobile_dom"/>
</dbReference>
<keyword evidence="15" id="KW-0670">Pyruvate</keyword>
<feature type="domain" description="PEP-utilising enzyme C-terminal" evidence="14">
    <location>
        <begin position="537"/>
        <end position="906"/>
    </location>
</feature>
<feature type="coiled-coil region" evidence="11">
    <location>
        <begin position="152"/>
        <end position="196"/>
    </location>
</feature>
<dbReference type="Pfam" id="PF02896">
    <property type="entry name" value="PEP-utilizers_C"/>
    <property type="match status" value="1"/>
</dbReference>
<dbReference type="SUPFAM" id="SSF51621">
    <property type="entry name" value="Phosphoenolpyruvate/pyruvate domain"/>
    <property type="match status" value="1"/>
</dbReference>
<evidence type="ECO:0000256" key="3">
    <source>
        <dbReference type="ARBA" id="ARBA00011994"/>
    </source>
</evidence>
<keyword evidence="7" id="KW-0418">Kinase</keyword>
<dbReference type="HOGENOM" id="CLU_015345_0_2_2"/>
<organism evidence="15 16">
    <name type="scientific">Aciduliprofundum boonei (strain DSM 19572 / T469)</name>
    <dbReference type="NCBI Taxonomy" id="439481"/>
    <lineage>
        <taxon>Archaea</taxon>
        <taxon>Methanobacteriati</taxon>
        <taxon>Thermoplasmatota</taxon>
        <taxon>DHVE2 group</taxon>
        <taxon>Candidatus Aciduliprofundum</taxon>
    </lineage>
</organism>
<dbReference type="GO" id="GO:0046872">
    <property type="term" value="F:metal ion binding"/>
    <property type="evidence" value="ECO:0007669"/>
    <property type="project" value="UniProtKB-KW"/>
</dbReference>
<evidence type="ECO:0000256" key="11">
    <source>
        <dbReference type="SAM" id="Coils"/>
    </source>
</evidence>
<dbReference type="Gene3D" id="3.30.1490.20">
    <property type="entry name" value="ATP-grasp fold, A domain"/>
    <property type="match status" value="1"/>
</dbReference>
<dbReference type="PIRSF" id="PIRSF000853">
    <property type="entry name" value="PPDK"/>
    <property type="match status" value="1"/>
</dbReference>
<dbReference type="InterPro" id="IPR023151">
    <property type="entry name" value="PEP_util_CS"/>
</dbReference>
<dbReference type="InterPro" id="IPR036637">
    <property type="entry name" value="Phosphohistidine_dom_sf"/>
</dbReference>
<evidence type="ECO:0000256" key="10">
    <source>
        <dbReference type="PIRSR" id="PIRSR000853-3"/>
    </source>
</evidence>
<dbReference type="SUPFAM" id="SSF52009">
    <property type="entry name" value="Phosphohistidine domain"/>
    <property type="match status" value="1"/>
</dbReference>
<evidence type="ECO:0000256" key="7">
    <source>
        <dbReference type="ARBA" id="ARBA00022777"/>
    </source>
</evidence>
<evidence type="ECO:0000256" key="6">
    <source>
        <dbReference type="ARBA" id="ARBA00022741"/>
    </source>
</evidence>
<evidence type="ECO:0000256" key="1">
    <source>
        <dbReference type="ARBA" id="ARBA00001946"/>
    </source>
</evidence>
<dbReference type="InterPro" id="IPR018274">
    <property type="entry name" value="PEP_util_AS"/>
</dbReference>
<keyword evidence="4 15" id="KW-0808">Transferase</keyword>
<dbReference type="Pfam" id="PF01326">
    <property type="entry name" value="PPDK_N"/>
    <property type="match status" value="1"/>
</dbReference>
<feature type="binding site" evidence="10">
    <location>
        <position position="780"/>
    </location>
    <ligand>
        <name>Mg(2+)</name>
        <dbReference type="ChEBI" id="CHEBI:18420"/>
    </ligand>
</feature>
<dbReference type="STRING" id="439481.Aboo_0356"/>
<dbReference type="InterPro" id="IPR015813">
    <property type="entry name" value="Pyrv/PenolPyrv_kinase-like_dom"/>
</dbReference>
<dbReference type="Gene3D" id="3.30.470.20">
    <property type="entry name" value="ATP-grasp fold, B domain"/>
    <property type="match status" value="1"/>
</dbReference>
<dbReference type="PANTHER" id="PTHR22931">
    <property type="entry name" value="PHOSPHOENOLPYRUVATE DIKINASE-RELATED"/>
    <property type="match status" value="1"/>
</dbReference>
<protein>
    <recommendedName>
        <fullName evidence="3">pyruvate, phosphate dikinase</fullName>
        <ecNumber evidence="3">2.7.9.1</ecNumber>
    </recommendedName>
</protein>
<feature type="domain" description="Pyruvate phosphate dikinase AMP/ATP-binding" evidence="13">
    <location>
        <begin position="62"/>
        <end position="376"/>
    </location>
</feature>
<keyword evidence="5 10" id="KW-0479">Metal-binding</keyword>
<dbReference type="KEGG" id="abi:Aboo_0356"/>
<dbReference type="GO" id="GO:0005524">
    <property type="term" value="F:ATP binding"/>
    <property type="evidence" value="ECO:0007669"/>
    <property type="project" value="UniProtKB-KW"/>
</dbReference>
<dbReference type="NCBIfam" id="TIGR01828">
    <property type="entry name" value="pyru_phos_dikin"/>
    <property type="match status" value="1"/>
</dbReference>
<dbReference type="Gene3D" id="1.20.80.30">
    <property type="match status" value="1"/>
</dbReference>
<dbReference type="Gene3D" id="3.20.20.60">
    <property type="entry name" value="Phosphoenolpyruvate-binding domains"/>
    <property type="match status" value="1"/>
</dbReference>
<dbReference type="EMBL" id="CP001941">
    <property type="protein sequence ID" value="ADD08167.1"/>
    <property type="molecule type" value="Genomic_DNA"/>
</dbReference>
<proteinExistence type="inferred from homology"/>
<feature type="domain" description="PEP-utilising enzyme mobile" evidence="12">
    <location>
        <begin position="440"/>
        <end position="521"/>
    </location>
</feature>
<evidence type="ECO:0000256" key="8">
    <source>
        <dbReference type="ARBA" id="ARBA00022840"/>
    </source>
</evidence>
<dbReference type="InterPro" id="IPR002192">
    <property type="entry name" value="PPDK_AMP/ATP-bd"/>
</dbReference>
<dbReference type="Pfam" id="PF00391">
    <property type="entry name" value="PEP-utilizers"/>
    <property type="match status" value="1"/>
</dbReference>
<dbReference type="PANTHER" id="PTHR22931:SF9">
    <property type="entry name" value="PYRUVATE, PHOSPHATE DIKINASE 1, CHLOROPLASTIC"/>
    <property type="match status" value="1"/>
</dbReference>
<evidence type="ECO:0000256" key="9">
    <source>
        <dbReference type="ARBA" id="ARBA00022842"/>
    </source>
</evidence>
<dbReference type="InterPro" id="IPR000121">
    <property type="entry name" value="PEP_util_C"/>
</dbReference>
<dbReference type="InterPro" id="IPR013815">
    <property type="entry name" value="ATP_grasp_subdomain_1"/>
</dbReference>
<dbReference type="Gene3D" id="1.10.189.10">
    <property type="entry name" value="Pyruvate Phosphate Dikinase, domain 2"/>
    <property type="match status" value="1"/>
</dbReference>
<feature type="binding site" evidence="10">
    <location>
        <position position="804"/>
    </location>
    <ligand>
        <name>Mg(2+)</name>
        <dbReference type="ChEBI" id="CHEBI:18420"/>
    </ligand>
</feature>
<evidence type="ECO:0000256" key="4">
    <source>
        <dbReference type="ARBA" id="ARBA00022679"/>
    </source>
</evidence>
<dbReference type="NCBIfam" id="NF004531">
    <property type="entry name" value="PRK05878.1"/>
    <property type="match status" value="1"/>
</dbReference>
<dbReference type="SUPFAM" id="SSF56059">
    <property type="entry name" value="Glutathione synthetase ATP-binding domain-like"/>
    <property type="match status" value="1"/>
</dbReference>
<dbReference type="GO" id="GO:0050242">
    <property type="term" value="F:pyruvate, phosphate dikinase activity"/>
    <property type="evidence" value="ECO:0007669"/>
    <property type="project" value="UniProtKB-EC"/>
</dbReference>
<keyword evidence="11" id="KW-0175">Coiled coil</keyword>
<comment type="cofactor">
    <cofactor evidence="1 10">
        <name>Mg(2+)</name>
        <dbReference type="ChEBI" id="CHEBI:18420"/>
    </cofactor>
</comment>
<evidence type="ECO:0000313" key="15">
    <source>
        <dbReference type="EMBL" id="ADD08167.1"/>
    </source>
</evidence>
<dbReference type="GO" id="GO:0016301">
    <property type="term" value="F:kinase activity"/>
    <property type="evidence" value="ECO:0007669"/>
    <property type="project" value="UniProtKB-KW"/>
</dbReference>
<evidence type="ECO:0000256" key="2">
    <source>
        <dbReference type="ARBA" id="ARBA00007837"/>
    </source>
</evidence>
<dbReference type="PROSITE" id="PS00742">
    <property type="entry name" value="PEP_ENZYMES_2"/>
    <property type="match status" value="1"/>
</dbReference>
<gene>
    <name evidence="15" type="ordered locus">Aboo_0356</name>
</gene>
<keyword evidence="6" id="KW-0547">Nucleotide-binding</keyword>
<evidence type="ECO:0000259" key="12">
    <source>
        <dbReference type="Pfam" id="PF00391"/>
    </source>
</evidence>
<evidence type="ECO:0000259" key="14">
    <source>
        <dbReference type="Pfam" id="PF02896"/>
    </source>
</evidence>
<dbReference type="EC" id="2.7.9.1" evidence="3"/>
<dbReference type="InterPro" id="IPR040442">
    <property type="entry name" value="Pyrv_kinase-like_dom_sf"/>
</dbReference>